<dbReference type="Proteomes" id="UP000270924">
    <property type="component" value="Unassembled WGS sequence"/>
</dbReference>
<reference evidence="1 2" key="1">
    <citation type="submission" date="2018-11" db="EMBL/GenBank/DDBJ databases">
        <authorList>
            <consortium name="Pathogen Informatics"/>
        </authorList>
    </citation>
    <scope>NUCLEOTIDE SEQUENCE [LARGE SCALE GENOMIC DNA]</scope>
</reference>
<organism evidence="1 2">
    <name type="scientific">Wuchereria bancrofti</name>
    <dbReference type="NCBI Taxonomy" id="6293"/>
    <lineage>
        <taxon>Eukaryota</taxon>
        <taxon>Metazoa</taxon>
        <taxon>Ecdysozoa</taxon>
        <taxon>Nematoda</taxon>
        <taxon>Chromadorea</taxon>
        <taxon>Rhabditida</taxon>
        <taxon>Spirurina</taxon>
        <taxon>Spiruromorpha</taxon>
        <taxon>Filarioidea</taxon>
        <taxon>Onchocercidae</taxon>
        <taxon>Wuchereria</taxon>
    </lineage>
</organism>
<accession>A0A3P7DUZ7</accession>
<protein>
    <submittedName>
        <fullName evidence="1">Uncharacterized protein</fullName>
    </submittedName>
</protein>
<dbReference type="AlphaFoldDB" id="A0A3P7DUZ7"/>
<evidence type="ECO:0000313" key="1">
    <source>
        <dbReference type="EMBL" id="VDM13890.1"/>
    </source>
</evidence>
<sequence>MHLPGSEQSAIPIYFHQLILSSNDTSSQHGNAEQSNIDNKYFSNNLNILDYRGNTDGESKTGNDELQLTENQKQVMMNCITTFHSISYSSLLPSTE</sequence>
<dbReference type="EMBL" id="UYWW01005026">
    <property type="protein sequence ID" value="VDM13890.1"/>
    <property type="molecule type" value="Genomic_DNA"/>
</dbReference>
<name>A0A3P7DUZ7_WUCBA</name>
<evidence type="ECO:0000313" key="2">
    <source>
        <dbReference type="Proteomes" id="UP000270924"/>
    </source>
</evidence>
<dbReference type="OrthoDB" id="10477825at2759"/>
<keyword evidence="2" id="KW-1185">Reference proteome</keyword>
<dbReference type="InParanoid" id="A0A3P7DUZ7"/>
<gene>
    <name evidence="1" type="ORF">WBA_LOCUS7276</name>
</gene>
<proteinExistence type="predicted"/>